<dbReference type="GO" id="GO:0005980">
    <property type="term" value="P:glycogen catabolic process"/>
    <property type="evidence" value="ECO:0007669"/>
    <property type="project" value="InterPro"/>
</dbReference>
<dbReference type="CDD" id="cd11326">
    <property type="entry name" value="AmyAc_Glg_debranch"/>
    <property type="match status" value="1"/>
</dbReference>
<feature type="region of interest" description="Disordered" evidence="4">
    <location>
        <begin position="603"/>
        <end position="625"/>
    </location>
</feature>
<dbReference type="InterPro" id="IPR013780">
    <property type="entry name" value="Glyco_hydro_b"/>
</dbReference>
<evidence type="ECO:0000313" key="7">
    <source>
        <dbReference type="Proteomes" id="UP000231501"/>
    </source>
</evidence>
<proteinExistence type="inferred from homology"/>
<feature type="region of interest" description="Disordered" evidence="4">
    <location>
        <begin position="489"/>
        <end position="518"/>
    </location>
</feature>
<dbReference type="CDD" id="cd02856">
    <property type="entry name" value="E_set_GDE_Isoamylase_N"/>
    <property type="match status" value="1"/>
</dbReference>
<dbReference type="Proteomes" id="UP000231501">
    <property type="component" value="Unassembled WGS sequence"/>
</dbReference>
<dbReference type="GO" id="GO:0004135">
    <property type="term" value="F:amylo-alpha-1,6-glucosidase activity"/>
    <property type="evidence" value="ECO:0007669"/>
    <property type="project" value="InterPro"/>
</dbReference>
<dbReference type="NCBIfam" id="TIGR02100">
    <property type="entry name" value="glgX_debranch"/>
    <property type="match status" value="1"/>
</dbReference>
<accession>A0A2G9C7I8</accession>
<feature type="domain" description="Glycosyl hydrolase family 13 catalytic" evidence="5">
    <location>
        <begin position="166"/>
        <end position="589"/>
    </location>
</feature>
<protein>
    <submittedName>
        <fullName evidence="6">Glycogen debranching enzyme GlgX</fullName>
    </submittedName>
</protein>
<evidence type="ECO:0000313" key="6">
    <source>
        <dbReference type="EMBL" id="PIM52302.1"/>
    </source>
</evidence>
<dbReference type="SUPFAM" id="SSF81296">
    <property type="entry name" value="E set domains"/>
    <property type="match status" value="1"/>
</dbReference>
<keyword evidence="3" id="KW-0326">Glycosidase</keyword>
<dbReference type="Gene3D" id="2.60.40.1180">
    <property type="entry name" value="Golgi alpha-mannosidase II"/>
    <property type="match status" value="1"/>
</dbReference>
<dbReference type="SUPFAM" id="SSF51445">
    <property type="entry name" value="(Trans)glycosidases"/>
    <property type="match status" value="1"/>
</dbReference>
<comment type="caution">
    <text evidence="6">The sequence shown here is derived from an EMBL/GenBank/DDBJ whole genome shotgun (WGS) entry which is preliminary data.</text>
</comment>
<sequence>MADAVEPGRHEPLGVTVRDGGVNIAVFSAHATRVEFCLFDESGTRELSRHALQGPVDGLWTGFLPGVEPGRLYGLRAHGPHAPREGHRFNAAKLLLDPYAREIVGEFRNLPEDHGYPFGRPDGPLALDERDNGPTALKARVAAPLVAPGPRINAPRHAPRDVVLYEVHVKGFSMRHPGIPEALRGSYAALAHPVAVAHFKRLGVTTLSLLPVQFAVDEPHLSGTGLRNYWGYNTLGFFAPDPRLASAAVRHDPSAVVAEFRAMVHALHEAGLEVVLDVVYNHTPEGNEWGPTLSLRGLDQKSYYRLQADDPSRMENLTACGNTVQVEHPRVTQLVLDSLRYWVGEMGVDGFRFDLAPVLGRTAAGHDPRSAFYTALRQDPLLAQVHLIAEPWDAGPQGYQLGRFPGRFMEWNDKFRDAARGFWLGHGPEGGRIGRGEFARRFSASGDIFDPARPTNGGGARSPLASINFLAVHDGYTLADLVSYSRKHNQANGEDNRDGRDGELCGNFGVEGPTDDPAIRDTRERARRAMLATLLLSQGTPMLYSGDEFGNGQGGNNNAYCQDNPIGWLDWPAADDSLIAYTAELTRLRRDHALLRHARWFASPEGDGHDGGRDNEAPGQPRLRWFDPAGHEMREQDWRTDGRTALAAMLSDGDDRLLLMVNPDATPMHFRLPEAVDVDGDDDGWIALLDSSGETAPGLRGEDRVTVPARALMLWGRPPTNGVPASQ</sequence>
<dbReference type="EMBL" id="PEOG01000041">
    <property type="protein sequence ID" value="PIM52302.1"/>
    <property type="molecule type" value="Genomic_DNA"/>
</dbReference>
<evidence type="ECO:0000259" key="5">
    <source>
        <dbReference type="SMART" id="SM00642"/>
    </source>
</evidence>
<feature type="compositionally biased region" description="Basic and acidic residues" evidence="4">
    <location>
        <begin position="606"/>
        <end position="616"/>
    </location>
</feature>
<dbReference type="Gene3D" id="2.60.40.10">
    <property type="entry name" value="Immunoglobulins"/>
    <property type="match status" value="1"/>
</dbReference>
<dbReference type="InterPro" id="IPR004193">
    <property type="entry name" value="Glyco_hydro_13_N"/>
</dbReference>
<dbReference type="InterPro" id="IPR011837">
    <property type="entry name" value="Glycogen_debranch_GlgX"/>
</dbReference>
<dbReference type="SMART" id="SM00642">
    <property type="entry name" value="Aamy"/>
    <property type="match status" value="1"/>
</dbReference>
<dbReference type="PANTHER" id="PTHR43002">
    <property type="entry name" value="GLYCOGEN DEBRANCHING ENZYME"/>
    <property type="match status" value="1"/>
</dbReference>
<organism evidence="6 7">
    <name type="scientific">Roseateles chitinivorans</name>
    <dbReference type="NCBI Taxonomy" id="2917965"/>
    <lineage>
        <taxon>Bacteria</taxon>
        <taxon>Pseudomonadati</taxon>
        <taxon>Pseudomonadota</taxon>
        <taxon>Betaproteobacteria</taxon>
        <taxon>Burkholderiales</taxon>
        <taxon>Sphaerotilaceae</taxon>
        <taxon>Roseateles</taxon>
    </lineage>
</organism>
<dbReference type="InterPro" id="IPR044505">
    <property type="entry name" value="GlgX_Isoamylase_N_E_set"/>
</dbReference>
<dbReference type="Gene3D" id="3.20.20.80">
    <property type="entry name" value="Glycosidases"/>
    <property type="match status" value="1"/>
</dbReference>
<dbReference type="AlphaFoldDB" id="A0A2G9C7I8"/>
<evidence type="ECO:0000256" key="2">
    <source>
        <dbReference type="ARBA" id="ARBA00022801"/>
    </source>
</evidence>
<evidence type="ECO:0000256" key="1">
    <source>
        <dbReference type="ARBA" id="ARBA00008061"/>
    </source>
</evidence>
<keyword evidence="7" id="KW-1185">Reference proteome</keyword>
<dbReference type="InterPro" id="IPR013783">
    <property type="entry name" value="Ig-like_fold"/>
</dbReference>
<name>A0A2G9C7I8_9BURK</name>
<comment type="similarity">
    <text evidence="1">Belongs to the glycosyl hydrolase 13 family.</text>
</comment>
<reference evidence="6 7" key="1">
    <citation type="submission" date="2017-11" db="EMBL/GenBank/DDBJ databases">
        <title>Draft genome sequence of Mitsuaria sp. HWN-4.</title>
        <authorList>
            <person name="Gundlapally S.R."/>
        </authorList>
    </citation>
    <scope>NUCLEOTIDE SEQUENCE [LARGE SCALE GENOMIC DNA]</scope>
    <source>
        <strain evidence="6 7">HWN-4</strain>
    </source>
</reference>
<dbReference type="OrthoDB" id="9800174at2"/>
<dbReference type="Pfam" id="PF02922">
    <property type="entry name" value="CBM_48"/>
    <property type="match status" value="1"/>
</dbReference>
<feature type="compositionally biased region" description="Basic and acidic residues" evidence="4">
    <location>
        <begin position="494"/>
        <end position="503"/>
    </location>
</feature>
<dbReference type="InterPro" id="IPR014756">
    <property type="entry name" value="Ig_E-set"/>
</dbReference>
<dbReference type="InterPro" id="IPR017853">
    <property type="entry name" value="GH"/>
</dbReference>
<dbReference type="SUPFAM" id="SSF51011">
    <property type="entry name" value="Glycosyl hydrolase domain"/>
    <property type="match status" value="1"/>
</dbReference>
<gene>
    <name evidence="6" type="primary">glgX</name>
    <name evidence="6" type="ORF">CS062_15505</name>
</gene>
<evidence type="ECO:0000256" key="3">
    <source>
        <dbReference type="ARBA" id="ARBA00023295"/>
    </source>
</evidence>
<evidence type="ECO:0000256" key="4">
    <source>
        <dbReference type="SAM" id="MobiDB-lite"/>
    </source>
</evidence>
<dbReference type="InterPro" id="IPR006047">
    <property type="entry name" value="GH13_cat_dom"/>
</dbReference>
<keyword evidence="2" id="KW-0378">Hydrolase</keyword>